<name>Q1PVS5_KUEST</name>
<dbReference type="AlphaFoldDB" id="Q1PVS5"/>
<organism evidence="1">
    <name type="scientific">Kuenenia stuttgartiensis</name>
    <dbReference type="NCBI Taxonomy" id="174633"/>
    <lineage>
        <taxon>Bacteria</taxon>
        <taxon>Pseudomonadati</taxon>
        <taxon>Planctomycetota</taxon>
        <taxon>Candidatus Brocadiia</taxon>
        <taxon>Candidatus Brocadiales</taxon>
        <taxon>Candidatus Brocadiaceae</taxon>
        <taxon>Candidatus Kuenenia</taxon>
    </lineage>
</organism>
<proteinExistence type="predicted"/>
<gene>
    <name evidence="1" type="ORF">kustc0583</name>
</gene>
<reference evidence="1" key="2">
    <citation type="submission" date="2006-01" db="EMBL/GenBank/DDBJ databases">
        <authorList>
            <person name="Genoscope"/>
        </authorList>
    </citation>
    <scope>NUCLEOTIDE SEQUENCE</scope>
</reference>
<dbReference type="EMBL" id="CT573073">
    <property type="protein sequence ID" value="CAJ71328.1"/>
    <property type="molecule type" value="Genomic_DNA"/>
</dbReference>
<reference evidence="1" key="1">
    <citation type="journal article" date="2006" name="Nature">
        <title>Deciphering the evolution and metabolism of an anammox bacterium from a community genome.</title>
        <authorList>
            <person name="Strous M."/>
            <person name="Pelletier E."/>
            <person name="Mangenot S."/>
            <person name="Rattei T."/>
            <person name="Lehner A."/>
            <person name="Taylor M.W."/>
            <person name="Horn M."/>
            <person name="Daims H."/>
            <person name="Bartol-Mavel D."/>
            <person name="Wincker P."/>
            <person name="Barbe V."/>
            <person name="Fonknechten N."/>
            <person name="Vallenet D."/>
            <person name="Segurens B."/>
            <person name="Schenowitz-Truong C."/>
            <person name="Medigue C."/>
            <person name="Collingro A."/>
            <person name="Snel B."/>
            <person name="Dutilh B.E."/>
            <person name="OpDenCamp H.J.M."/>
            <person name="vanDerDrift C."/>
            <person name="Cirpus I."/>
            <person name="vanDePas-Schoonen K.T."/>
            <person name="Harhangi H.R."/>
            <person name="vanNiftrik L."/>
            <person name="Schmid M."/>
            <person name="Keltjens J."/>
            <person name="vanDeVossenberg J."/>
            <person name="Kartal B."/>
            <person name="Meier H."/>
            <person name="Frishman D."/>
            <person name="Huynen M.A."/>
            <person name="Mewes H."/>
            <person name="Weissenbach J."/>
            <person name="Jetten M.S.M."/>
            <person name="Wagner M."/>
            <person name="LePaslier D."/>
        </authorList>
    </citation>
    <scope>NUCLEOTIDE SEQUENCE</scope>
</reference>
<protein>
    <submittedName>
        <fullName evidence="1">Uncharacterized protein</fullName>
    </submittedName>
</protein>
<evidence type="ECO:0000313" key="1">
    <source>
        <dbReference type="EMBL" id="CAJ71328.1"/>
    </source>
</evidence>
<sequence length="52" mass="6297">MPVFRLTFYKWGMCYMPIKYDIEIPERVIKALGLRESEVSETLKKELSVYFF</sequence>
<accession>Q1PVS5</accession>